<name>A0A2H0VE35_9BACT</name>
<comment type="caution">
    <text evidence="1">The sequence shown here is derived from an EMBL/GenBank/DDBJ whole genome shotgun (WGS) entry which is preliminary data.</text>
</comment>
<evidence type="ECO:0000313" key="1">
    <source>
        <dbReference type="EMBL" id="PIR97355.1"/>
    </source>
</evidence>
<organism evidence="1 2">
    <name type="scientific">Candidatus Doudnabacteria bacterium CG10_big_fil_rev_8_21_14_0_10_41_10</name>
    <dbReference type="NCBI Taxonomy" id="1974551"/>
    <lineage>
        <taxon>Bacteria</taxon>
        <taxon>Candidatus Doudnaibacteriota</taxon>
    </lineage>
</organism>
<dbReference type="EMBL" id="PFAJ01000023">
    <property type="protein sequence ID" value="PIR97355.1"/>
    <property type="molecule type" value="Genomic_DNA"/>
</dbReference>
<accession>A0A2H0VE35</accession>
<proteinExistence type="predicted"/>
<evidence type="ECO:0000313" key="2">
    <source>
        <dbReference type="Proteomes" id="UP000230557"/>
    </source>
</evidence>
<reference evidence="2" key="1">
    <citation type="submission" date="2017-09" db="EMBL/GenBank/DDBJ databases">
        <title>Depth-based differentiation of microbial function through sediment-hosted aquifers and enrichment of novel symbionts in the deep terrestrial subsurface.</title>
        <authorList>
            <person name="Probst A.J."/>
            <person name="Ladd B."/>
            <person name="Jarett J.K."/>
            <person name="Geller-Mcgrath D.E."/>
            <person name="Sieber C.M.K."/>
            <person name="Emerson J.B."/>
            <person name="Anantharaman K."/>
            <person name="Thomas B.C."/>
            <person name="Malmstrom R."/>
            <person name="Stieglmeier M."/>
            <person name="Klingl A."/>
            <person name="Woyke T."/>
            <person name="Ryan C.M."/>
            <person name="Banfield J.F."/>
        </authorList>
    </citation>
    <scope>NUCLEOTIDE SEQUENCE [LARGE SCALE GENOMIC DNA]</scope>
</reference>
<dbReference type="Proteomes" id="UP000230557">
    <property type="component" value="Unassembled WGS sequence"/>
</dbReference>
<protein>
    <submittedName>
        <fullName evidence="1">Uncharacterized protein</fullName>
    </submittedName>
</protein>
<sequence length="164" mass="18411">MNNKIVLFIIVIVVAGGLGAYLLSSSDNENDNIESEVMSQKIEWRQYTNDFYGYTVSYPGSWVLESNSSNGDSITFFDSSDFREELTIAVADPEVETIIRETLSITKETEIEVAGYKTVKMTGKESEGGDITNIVILRLSERLFYIVGPTVKFDEIVSTFKFNN</sequence>
<dbReference type="Gene3D" id="3.40.1000.10">
    <property type="entry name" value="Mog1/PsbP, alpha/beta/alpha sandwich"/>
    <property type="match status" value="1"/>
</dbReference>
<gene>
    <name evidence="1" type="ORF">COT91_01690</name>
</gene>
<dbReference type="AlphaFoldDB" id="A0A2H0VE35"/>